<evidence type="ECO:0000256" key="16">
    <source>
        <dbReference type="PIRSR" id="PIRSR600823-1"/>
    </source>
</evidence>
<evidence type="ECO:0000256" key="3">
    <source>
        <dbReference type="ARBA" id="ARBA00006873"/>
    </source>
</evidence>
<feature type="binding site" evidence="18">
    <location>
        <position position="188"/>
    </location>
    <ligand>
        <name>Ca(2+)</name>
        <dbReference type="ChEBI" id="CHEBI:29108"/>
        <label>2</label>
    </ligand>
</feature>
<feature type="binding site" evidence="18">
    <location>
        <position position="242"/>
    </location>
    <ligand>
        <name>Ca(2+)</name>
        <dbReference type="ChEBI" id="CHEBI:29108"/>
        <label>2</label>
    </ligand>
</feature>
<name>A0ABD3U7N5_9LAMI</name>
<comment type="cofactor">
    <cofactor evidence="18 21">
        <name>heme b</name>
        <dbReference type="ChEBI" id="CHEBI:60344"/>
    </cofactor>
    <text evidence="18 21">Binds 1 heme b (iron(II)-protoporphyrin IX) group per subunit.</text>
</comment>
<evidence type="ECO:0000256" key="2">
    <source>
        <dbReference type="ARBA" id="ARBA00002322"/>
    </source>
</evidence>
<evidence type="ECO:0000259" key="22">
    <source>
        <dbReference type="PROSITE" id="PS50873"/>
    </source>
</evidence>
<reference evidence="23 24" key="1">
    <citation type="submission" date="2024-12" db="EMBL/GenBank/DDBJ databases">
        <title>The unique morphological basis and parallel evolutionary history of personate flowers in Penstemon.</title>
        <authorList>
            <person name="Depatie T.H."/>
            <person name="Wessinger C.A."/>
        </authorList>
    </citation>
    <scope>NUCLEOTIDE SEQUENCE [LARGE SCALE GENOMIC DNA]</scope>
    <source>
        <strain evidence="23">WTNN_2</strain>
        <tissue evidence="23">Leaf</tissue>
    </source>
</reference>
<dbReference type="PRINTS" id="PR00461">
    <property type="entry name" value="PLPEROXIDASE"/>
</dbReference>
<comment type="similarity">
    <text evidence="21">Belongs to the peroxidase family. Classical plant (class III) peroxidase subfamily.</text>
</comment>
<dbReference type="EC" id="1.11.1.7" evidence="4 21"/>
<protein>
    <recommendedName>
        <fullName evidence="4 21">Peroxidase</fullName>
        <ecNumber evidence="4 21">1.11.1.7</ecNumber>
    </recommendedName>
</protein>
<evidence type="ECO:0000313" key="24">
    <source>
        <dbReference type="Proteomes" id="UP001634393"/>
    </source>
</evidence>
<keyword evidence="13 20" id="KW-1015">Disulfide bond</keyword>
<evidence type="ECO:0000256" key="20">
    <source>
        <dbReference type="PIRSR" id="PIRSR600823-5"/>
    </source>
</evidence>
<evidence type="ECO:0000256" key="9">
    <source>
        <dbReference type="ARBA" id="ARBA00022729"/>
    </source>
</evidence>
<comment type="similarity">
    <text evidence="3">Belongs to the peroxidase family. Ascorbate peroxidase subfamily.</text>
</comment>
<evidence type="ECO:0000256" key="7">
    <source>
        <dbReference type="ARBA" id="ARBA00022617"/>
    </source>
</evidence>
<feature type="active site" description="Proton acceptor" evidence="16">
    <location>
        <position position="62"/>
    </location>
</feature>
<dbReference type="PRINTS" id="PR00458">
    <property type="entry name" value="PEROXIDASE"/>
</dbReference>
<dbReference type="Proteomes" id="UP001634393">
    <property type="component" value="Unassembled WGS sequence"/>
</dbReference>
<feature type="site" description="Transition state stabilizer" evidence="19">
    <location>
        <position position="58"/>
    </location>
</feature>
<sequence>MKKTQVFLTIFMFHFCVSKGQLQVGYYSETCPNVESIVNSIVSEAAQSDPRVAPFLLRLHFHDCFVEGCDGSILINDAKVTNPEIGAFGHQGVGGFEQIEKAKQDLEVQCPGIVSCADIVALAARDAVVLVGGPFYDVETGRKDGLVSNQTLADDMPDVNDSIDILKSKFLNKGLTEKELVLLSGAHTIGTTACFFMPKRLYNFTGRNDSDPRINPNFLPVLKRHCPKDGDVNVRIPLDAVTNEEFDDQILRNIKNGTAVIASDARLYDDDITRQVVDSYVDESSEFMSLFSFEQDFTVAMVKMGRIGVKTKSNGEIRRVCGSFN</sequence>
<dbReference type="InterPro" id="IPR033905">
    <property type="entry name" value="Secretory_peroxidase"/>
</dbReference>
<evidence type="ECO:0000256" key="12">
    <source>
        <dbReference type="ARBA" id="ARBA00023004"/>
    </source>
</evidence>
<dbReference type="SUPFAM" id="SSF48113">
    <property type="entry name" value="Heme-dependent peroxidases"/>
    <property type="match status" value="1"/>
</dbReference>
<evidence type="ECO:0000256" key="5">
    <source>
        <dbReference type="ARBA" id="ARBA00022525"/>
    </source>
</evidence>
<dbReference type="PANTHER" id="PTHR31517">
    <property type="match status" value="1"/>
</dbReference>
<dbReference type="Gene3D" id="1.10.520.10">
    <property type="match status" value="1"/>
</dbReference>
<organism evidence="23 24">
    <name type="scientific">Penstemon smallii</name>
    <dbReference type="NCBI Taxonomy" id="265156"/>
    <lineage>
        <taxon>Eukaryota</taxon>
        <taxon>Viridiplantae</taxon>
        <taxon>Streptophyta</taxon>
        <taxon>Embryophyta</taxon>
        <taxon>Tracheophyta</taxon>
        <taxon>Spermatophyta</taxon>
        <taxon>Magnoliopsida</taxon>
        <taxon>eudicotyledons</taxon>
        <taxon>Gunneridae</taxon>
        <taxon>Pentapetalae</taxon>
        <taxon>asterids</taxon>
        <taxon>lamiids</taxon>
        <taxon>Lamiales</taxon>
        <taxon>Plantaginaceae</taxon>
        <taxon>Cheloneae</taxon>
        <taxon>Penstemon</taxon>
    </lineage>
</organism>
<comment type="subcellular location">
    <subcellularLocation>
        <location evidence="21">Secreted</location>
    </subcellularLocation>
</comment>
<feature type="disulfide bond" evidence="20">
    <location>
        <begin position="31"/>
        <end position="110"/>
    </location>
</feature>
<keyword evidence="9 21" id="KW-0732">Signal</keyword>
<evidence type="ECO:0000256" key="4">
    <source>
        <dbReference type="ARBA" id="ARBA00012313"/>
    </source>
</evidence>
<dbReference type="InterPro" id="IPR002016">
    <property type="entry name" value="Haem_peroxidase"/>
</dbReference>
<comment type="function">
    <text evidence="2">Removal of H(2)O(2), oxidation of toxic reductants, biosynthesis and degradation of lignin, suberization, auxin catabolism, response to environmental stresses such as wounding, pathogen attack and oxidative stress. These functions might be dependent on each isozyme/isoform in each plant tissue.</text>
</comment>
<keyword evidence="24" id="KW-1185">Reference proteome</keyword>
<feature type="binding site" evidence="18">
    <location>
        <position position="66"/>
    </location>
    <ligand>
        <name>Ca(2+)</name>
        <dbReference type="ChEBI" id="CHEBI:29108"/>
        <label>1</label>
    </ligand>
</feature>
<dbReference type="GO" id="GO:0046872">
    <property type="term" value="F:metal ion binding"/>
    <property type="evidence" value="ECO:0007669"/>
    <property type="project" value="UniProtKB-UniRule"/>
</dbReference>
<feature type="domain" description="Plant heme peroxidase family profile" evidence="22">
    <location>
        <begin position="21"/>
        <end position="325"/>
    </location>
</feature>
<proteinExistence type="inferred from homology"/>
<dbReference type="InterPro" id="IPR000823">
    <property type="entry name" value="Peroxidase_pln"/>
</dbReference>
<dbReference type="GO" id="GO:0042744">
    <property type="term" value="P:hydrogen peroxide catabolic process"/>
    <property type="evidence" value="ECO:0007669"/>
    <property type="project" value="UniProtKB-KW"/>
</dbReference>
<feature type="binding site" evidence="18">
    <location>
        <position position="239"/>
    </location>
    <ligand>
        <name>Ca(2+)</name>
        <dbReference type="ChEBI" id="CHEBI:29108"/>
        <label>2</label>
    </ligand>
</feature>
<dbReference type="FunFam" id="1.10.420.10:FF:000010">
    <property type="entry name" value="Peroxidase"/>
    <property type="match status" value="1"/>
</dbReference>
<feature type="binding site" evidence="18">
    <location>
        <position position="247"/>
    </location>
    <ligand>
        <name>Ca(2+)</name>
        <dbReference type="ChEBI" id="CHEBI:29108"/>
        <label>2</label>
    </ligand>
</feature>
<feature type="chain" id="PRO_5044526025" description="Peroxidase" evidence="21">
    <location>
        <begin position="21"/>
        <end position="325"/>
    </location>
</feature>
<feature type="disulfide bond" evidence="20">
    <location>
        <begin position="194"/>
        <end position="226"/>
    </location>
</feature>
<feature type="binding site" evidence="18">
    <location>
        <position position="70"/>
    </location>
    <ligand>
        <name>Ca(2+)</name>
        <dbReference type="ChEBI" id="CHEBI:29108"/>
        <label>1</label>
    </ligand>
</feature>
<evidence type="ECO:0000256" key="17">
    <source>
        <dbReference type="PIRSR" id="PIRSR600823-2"/>
    </source>
</evidence>
<evidence type="ECO:0000256" key="11">
    <source>
        <dbReference type="ARBA" id="ARBA00023002"/>
    </source>
</evidence>
<evidence type="ECO:0000256" key="15">
    <source>
        <dbReference type="ARBA" id="ARBA00023324"/>
    </source>
</evidence>
<keyword evidence="7 21" id="KW-0349">Heme</keyword>
<dbReference type="GO" id="GO:0006979">
    <property type="term" value="P:response to oxidative stress"/>
    <property type="evidence" value="ECO:0007669"/>
    <property type="project" value="UniProtKB-UniRule"/>
</dbReference>
<dbReference type="GO" id="GO:0140825">
    <property type="term" value="F:lactoperoxidase activity"/>
    <property type="evidence" value="ECO:0007669"/>
    <property type="project" value="UniProtKB-EC"/>
</dbReference>
<evidence type="ECO:0000313" key="23">
    <source>
        <dbReference type="EMBL" id="KAL3845451.1"/>
    </source>
</evidence>
<dbReference type="Pfam" id="PF00141">
    <property type="entry name" value="peroxidase"/>
    <property type="match status" value="1"/>
</dbReference>
<dbReference type="GO" id="GO:0005576">
    <property type="term" value="C:extracellular region"/>
    <property type="evidence" value="ECO:0007669"/>
    <property type="project" value="UniProtKB-SubCell"/>
</dbReference>
<dbReference type="AlphaFoldDB" id="A0ABD3U7N5"/>
<comment type="caution">
    <text evidence="23">The sequence shown here is derived from an EMBL/GenBank/DDBJ whole genome shotgun (WGS) entry which is preliminary data.</text>
</comment>
<comment type="cofactor">
    <cofactor evidence="18 21">
        <name>Ca(2+)</name>
        <dbReference type="ChEBI" id="CHEBI:29108"/>
    </cofactor>
    <text evidence="18 21">Binds 2 calcium ions per subunit.</text>
</comment>
<dbReference type="PROSITE" id="PS00435">
    <property type="entry name" value="PEROXIDASE_1"/>
    <property type="match status" value="1"/>
</dbReference>
<keyword evidence="14" id="KW-0325">Glycoprotein</keyword>
<keyword evidence="10 18" id="KW-0106">Calcium</keyword>
<dbReference type="FunFam" id="1.10.520.10:FF:000008">
    <property type="entry name" value="Peroxidase"/>
    <property type="match status" value="1"/>
</dbReference>
<feature type="binding site" evidence="18">
    <location>
        <position position="84"/>
    </location>
    <ligand>
        <name>Ca(2+)</name>
        <dbReference type="ChEBI" id="CHEBI:29108"/>
        <label>1</label>
    </ligand>
</feature>
<keyword evidence="15 21" id="KW-0376">Hydrogen peroxide</keyword>
<feature type="disulfide bond" evidence="20">
    <location>
        <begin position="116"/>
        <end position="321"/>
    </location>
</feature>
<dbReference type="PROSITE" id="PS00436">
    <property type="entry name" value="PEROXIDASE_2"/>
    <property type="match status" value="1"/>
</dbReference>
<evidence type="ECO:0000256" key="21">
    <source>
        <dbReference type="RuleBase" id="RU362060"/>
    </source>
</evidence>
<evidence type="ECO:0000256" key="19">
    <source>
        <dbReference type="PIRSR" id="PIRSR600823-4"/>
    </source>
</evidence>
<keyword evidence="5 21" id="KW-0964">Secreted</keyword>
<dbReference type="PROSITE" id="PS50873">
    <property type="entry name" value="PEROXIDASE_4"/>
    <property type="match status" value="1"/>
</dbReference>
<accession>A0ABD3U7N5</accession>
<evidence type="ECO:0000256" key="18">
    <source>
        <dbReference type="PIRSR" id="PIRSR600823-3"/>
    </source>
</evidence>
<feature type="disulfide bond" evidence="20">
    <location>
        <begin position="64"/>
        <end position="69"/>
    </location>
</feature>
<evidence type="ECO:0000256" key="1">
    <source>
        <dbReference type="ARBA" id="ARBA00000189"/>
    </source>
</evidence>
<feature type="binding site" evidence="17">
    <location>
        <position position="157"/>
    </location>
    <ligand>
        <name>substrate</name>
    </ligand>
</feature>
<dbReference type="EMBL" id="JBJXBP010000002">
    <property type="protein sequence ID" value="KAL3845451.1"/>
    <property type="molecule type" value="Genomic_DNA"/>
</dbReference>
<evidence type="ECO:0000256" key="13">
    <source>
        <dbReference type="ARBA" id="ARBA00023157"/>
    </source>
</evidence>
<feature type="binding site" evidence="18">
    <location>
        <position position="72"/>
    </location>
    <ligand>
        <name>Ca(2+)</name>
        <dbReference type="ChEBI" id="CHEBI:29108"/>
        <label>1</label>
    </ligand>
</feature>
<evidence type="ECO:0000256" key="10">
    <source>
        <dbReference type="ARBA" id="ARBA00022837"/>
    </source>
</evidence>
<keyword evidence="11 21" id="KW-0560">Oxidoreductase</keyword>
<dbReference type="Gene3D" id="1.10.420.10">
    <property type="entry name" value="Peroxidase, domain 2"/>
    <property type="match status" value="1"/>
</dbReference>
<comment type="catalytic activity">
    <reaction evidence="1 21">
        <text>2 a phenolic donor + H2O2 = 2 a phenolic radical donor + 2 H2O</text>
        <dbReference type="Rhea" id="RHEA:56136"/>
        <dbReference type="ChEBI" id="CHEBI:15377"/>
        <dbReference type="ChEBI" id="CHEBI:16240"/>
        <dbReference type="ChEBI" id="CHEBI:139520"/>
        <dbReference type="ChEBI" id="CHEBI:139521"/>
        <dbReference type="EC" id="1.11.1.7"/>
    </reaction>
</comment>
<evidence type="ECO:0000256" key="8">
    <source>
        <dbReference type="ARBA" id="ARBA00022723"/>
    </source>
</evidence>
<evidence type="ECO:0000256" key="6">
    <source>
        <dbReference type="ARBA" id="ARBA00022559"/>
    </source>
</evidence>
<feature type="binding site" evidence="18">
    <location>
        <position position="63"/>
    </location>
    <ligand>
        <name>Ca(2+)</name>
        <dbReference type="ChEBI" id="CHEBI:29108"/>
        <label>1</label>
    </ligand>
</feature>
<dbReference type="PANTHER" id="PTHR31517:SF48">
    <property type="entry name" value="PEROXIDASE 16-RELATED"/>
    <property type="match status" value="1"/>
</dbReference>
<feature type="binding site" description="axial binding residue" evidence="18">
    <location>
        <position position="187"/>
    </location>
    <ligand>
        <name>heme b</name>
        <dbReference type="ChEBI" id="CHEBI:60344"/>
    </ligand>
    <ligandPart>
        <name>Fe</name>
        <dbReference type="ChEBI" id="CHEBI:18248"/>
    </ligandPart>
</feature>
<dbReference type="InterPro" id="IPR010255">
    <property type="entry name" value="Haem_peroxidase_sf"/>
</dbReference>
<keyword evidence="8 18" id="KW-0479">Metal-binding</keyword>
<feature type="signal peptide" evidence="21">
    <location>
        <begin position="1"/>
        <end position="20"/>
    </location>
</feature>
<dbReference type="InterPro" id="IPR019794">
    <property type="entry name" value="Peroxidases_AS"/>
</dbReference>
<feature type="binding site" evidence="18">
    <location>
        <position position="68"/>
    </location>
    <ligand>
        <name>Ca(2+)</name>
        <dbReference type="ChEBI" id="CHEBI:29108"/>
        <label>1</label>
    </ligand>
</feature>
<evidence type="ECO:0000256" key="14">
    <source>
        <dbReference type="ARBA" id="ARBA00023180"/>
    </source>
</evidence>
<dbReference type="GO" id="GO:0020037">
    <property type="term" value="F:heme binding"/>
    <property type="evidence" value="ECO:0007669"/>
    <property type="project" value="UniProtKB-UniRule"/>
</dbReference>
<dbReference type="CDD" id="cd00693">
    <property type="entry name" value="secretory_peroxidase"/>
    <property type="match status" value="1"/>
</dbReference>
<keyword evidence="12 18" id="KW-0408">Iron</keyword>
<dbReference type="InterPro" id="IPR019793">
    <property type="entry name" value="Peroxidases_heam-ligand_BS"/>
</dbReference>
<gene>
    <name evidence="23" type="ORF">ACJIZ3_002854</name>
</gene>
<keyword evidence="6 21" id="KW-0575">Peroxidase</keyword>